<dbReference type="PANTHER" id="PTHR34773:SF1">
    <property type="entry name" value="FLAGELLAR SECRETION CHAPERONE FLIS"/>
    <property type="match status" value="1"/>
</dbReference>
<dbReference type="InterPro" id="IPR036584">
    <property type="entry name" value="FliS_sf"/>
</dbReference>
<dbReference type="PANTHER" id="PTHR34773">
    <property type="entry name" value="FLAGELLAR SECRETION CHAPERONE FLIS"/>
    <property type="match status" value="1"/>
</dbReference>
<dbReference type="Proteomes" id="UP001242010">
    <property type="component" value="Chromosome"/>
</dbReference>
<reference evidence="8" key="1">
    <citation type="journal article" date="2023" name="Int. J. Syst. Evol. Microbiol.">
        <title>Mesoterricola silvestris gen. nov., sp. nov., Mesoterricola sediminis sp. nov., Geothrix oryzae sp. nov., Geothrix edaphica sp. nov., Geothrix rubra sp. nov., and Geothrix limicola sp. nov., six novel members of Acidobacteriota isolated from soils.</title>
        <authorList>
            <person name="Itoh H."/>
            <person name="Sugisawa Y."/>
            <person name="Mise K."/>
            <person name="Xu Z."/>
            <person name="Kuniyasu M."/>
            <person name="Ushijima N."/>
            <person name="Kawano K."/>
            <person name="Kobayashi E."/>
            <person name="Shiratori Y."/>
            <person name="Masuda Y."/>
            <person name="Senoo K."/>
        </authorList>
    </citation>
    <scope>NUCLEOTIDE SEQUENCE [LARGE SCALE GENOMIC DNA]</scope>
    <source>
        <strain evidence="8">Red222</strain>
    </source>
</reference>
<dbReference type="CDD" id="cd16098">
    <property type="entry name" value="FliS"/>
    <property type="match status" value="1"/>
</dbReference>
<evidence type="ECO:0000256" key="1">
    <source>
        <dbReference type="ARBA" id="ARBA00004514"/>
    </source>
</evidence>
<evidence type="ECO:0000313" key="7">
    <source>
        <dbReference type="EMBL" id="BDU67975.1"/>
    </source>
</evidence>
<protein>
    <recommendedName>
        <fullName evidence="6">Flagellar secretion chaperone FliS</fullName>
    </recommendedName>
</protein>
<dbReference type="Gene3D" id="1.20.120.340">
    <property type="entry name" value="Flagellar protein FliS"/>
    <property type="match status" value="1"/>
</dbReference>
<dbReference type="Pfam" id="PF02561">
    <property type="entry name" value="FliS"/>
    <property type="match status" value="1"/>
</dbReference>
<sequence>MTPYSRATDQYLAQKVMGASPEQLVAMLLEAGQRYLLKTVQAMGRRDCPGQAQATDRVFAILQELTLRLNREEGGELATNLLRTYEWWGRELMQANMKRQPERLERISEQMGDLKQTWEQLHQMKVGAAQAQTPFLTGALAG</sequence>
<name>A0ABN6UTK2_9BACT</name>
<evidence type="ECO:0000313" key="8">
    <source>
        <dbReference type="Proteomes" id="UP001242010"/>
    </source>
</evidence>
<accession>A0ABN6UTK2</accession>
<evidence type="ECO:0000256" key="4">
    <source>
        <dbReference type="ARBA" id="ARBA00022795"/>
    </source>
</evidence>
<dbReference type="NCBIfam" id="TIGR00208">
    <property type="entry name" value="fliS"/>
    <property type="match status" value="1"/>
</dbReference>
<proteinExistence type="inferred from homology"/>
<gene>
    <name evidence="7" type="ORF">GETHOR_00760</name>
</gene>
<evidence type="ECO:0000256" key="2">
    <source>
        <dbReference type="ARBA" id="ARBA00008787"/>
    </source>
</evidence>
<dbReference type="EMBL" id="AP027079">
    <property type="protein sequence ID" value="BDU67975.1"/>
    <property type="molecule type" value="Genomic_DNA"/>
</dbReference>
<dbReference type="SUPFAM" id="SSF101116">
    <property type="entry name" value="Flagellar export chaperone FliS"/>
    <property type="match status" value="1"/>
</dbReference>
<comment type="similarity">
    <text evidence="2 6">Belongs to the FliS family.</text>
</comment>
<dbReference type="InterPro" id="IPR003713">
    <property type="entry name" value="FliS"/>
</dbReference>
<keyword evidence="5" id="KW-0143">Chaperone</keyword>
<keyword evidence="3 6" id="KW-0963">Cytoplasm</keyword>
<dbReference type="RefSeq" id="WP_286354601.1">
    <property type="nucleotide sequence ID" value="NZ_AP027079.1"/>
</dbReference>
<keyword evidence="8" id="KW-1185">Reference proteome</keyword>
<evidence type="ECO:0000256" key="3">
    <source>
        <dbReference type="ARBA" id="ARBA00022490"/>
    </source>
</evidence>
<evidence type="ECO:0000256" key="5">
    <source>
        <dbReference type="ARBA" id="ARBA00023186"/>
    </source>
</evidence>
<keyword evidence="4 6" id="KW-1005">Bacterial flagellum biogenesis</keyword>
<evidence type="ECO:0000256" key="6">
    <source>
        <dbReference type="PIRNR" id="PIRNR039090"/>
    </source>
</evidence>
<comment type="subcellular location">
    <subcellularLocation>
        <location evidence="1 6">Cytoplasm</location>
        <location evidence="1 6">Cytosol</location>
    </subcellularLocation>
</comment>
<organism evidence="7 8">
    <name type="scientific">Geothrix oryzae</name>
    <dbReference type="NCBI Taxonomy" id="2927975"/>
    <lineage>
        <taxon>Bacteria</taxon>
        <taxon>Pseudomonadati</taxon>
        <taxon>Acidobacteriota</taxon>
        <taxon>Holophagae</taxon>
        <taxon>Holophagales</taxon>
        <taxon>Holophagaceae</taxon>
        <taxon>Geothrix</taxon>
    </lineage>
</organism>
<dbReference type="PIRSF" id="PIRSF039090">
    <property type="entry name" value="Flis"/>
    <property type="match status" value="1"/>
</dbReference>